<comment type="caution">
    <text evidence="1">The sequence shown here is derived from an EMBL/GenBank/DDBJ whole genome shotgun (WGS) entry which is preliminary data.</text>
</comment>
<keyword evidence="2" id="KW-1185">Reference proteome</keyword>
<dbReference type="EMBL" id="JAATIQ010000614">
    <property type="protein sequence ID" value="KAF4349952.1"/>
    <property type="molecule type" value="Genomic_DNA"/>
</dbReference>
<evidence type="ECO:0000313" key="1">
    <source>
        <dbReference type="EMBL" id="KAF4349952.1"/>
    </source>
</evidence>
<accession>A0A7J6DV31</accession>
<dbReference type="InterPro" id="IPR036691">
    <property type="entry name" value="Endo/exonu/phosph_ase_sf"/>
</dbReference>
<dbReference type="SUPFAM" id="SSF56219">
    <property type="entry name" value="DNase I-like"/>
    <property type="match status" value="1"/>
</dbReference>
<organism evidence="1 2">
    <name type="scientific">Cannabis sativa</name>
    <name type="common">Hemp</name>
    <name type="synonym">Marijuana</name>
    <dbReference type="NCBI Taxonomy" id="3483"/>
    <lineage>
        <taxon>Eukaryota</taxon>
        <taxon>Viridiplantae</taxon>
        <taxon>Streptophyta</taxon>
        <taxon>Embryophyta</taxon>
        <taxon>Tracheophyta</taxon>
        <taxon>Spermatophyta</taxon>
        <taxon>Magnoliopsida</taxon>
        <taxon>eudicotyledons</taxon>
        <taxon>Gunneridae</taxon>
        <taxon>Pentapetalae</taxon>
        <taxon>rosids</taxon>
        <taxon>fabids</taxon>
        <taxon>Rosales</taxon>
        <taxon>Cannabaceae</taxon>
        <taxon>Cannabis</taxon>
    </lineage>
</organism>
<dbReference type="Proteomes" id="UP000583929">
    <property type="component" value="Unassembled WGS sequence"/>
</dbReference>
<evidence type="ECO:0000313" key="2">
    <source>
        <dbReference type="Proteomes" id="UP000583929"/>
    </source>
</evidence>
<sequence length="184" mass="21642">MAHKSMLQHQFLTSKTIELRFIHTGFLLAENKRIGIEDFADHVADCDWVDLPLYGASFTWSNMRKGKEMEIRCRLDLFLIYSDGEDLLQDTIKKAGTTFASDHDLILLFFFEQLPSTVPFSFELMCNTSSKEEKLPNLNNKRRAKYEMPKIKGTRRRIDKDSMDEESITYNRESKRKRDENLVF</sequence>
<geneLocation type="mitochondrion" evidence="1"/>
<gene>
    <name evidence="1" type="ORF">G4B88_002374</name>
</gene>
<proteinExistence type="predicted"/>
<dbReference type="AlphaFoldDB" id="A0A7J6DV31"/>
<name>A0A7J6DV31_CANSA</name>
<protein>
    <submittedName>
        <fullName evidence="1">Uncharacterized protein</fullName>
    </submittedName>
</protein>
<reference evidence="1 2" key="1">
    <citation type="journal article" date="2020" name="bioRxiv">
        <title>Sequence and annotation of 42 cannabis genomes reveals extensive copy number variation in cannabinoid synthesis and pathogen resistance genes.</title>
        <authorList>
            <person name="Mckernan K.J."/>
            <person name="Helbert Y."/>
            <person name="Kane L.T."/>
            <person name="Ebling H."/>
            <person name="Zhang L."/>
            <person name="Liu B."/>
            <person name="Eaton Z."/>
            <person name="Mclaughlin S."/>
            <person name="Kingan S."/>
            <person name="Baybayan P."/>
            <person name="Concepcion G."/>
            <person name="Jordan M."/>
            <person name="Riva A."/>
            <person name="Barbazuk W."/>
            <person name="Harkins T."/>
        </authorList>
    </citation>
    <scope>NUCLEOTIDE SEQUENCE [LARGE SCALE GENOMIC DNA]</scope>
    <source>
        <strain evidence="2">cv. Jamaican Lion 4</strain>
        <tissue evidence="1">Leaf</tissue>
    </source>
</reference>
<keyword evidence="1" id="KW-0496">Mitochondrion</keyword>